<reference evidence="2 3" key="1">
    <citation type="submission" date="2023-10" db="EMBL/GenBank/DDBJ databases">
        <title>Two novel species belonging to the OM43/NOR5 clade.</title>
        <authorList>
            <person name="Park M."/>
        </authorList>
    </citation>
    <scope>NUCLEOTIDE SEQUENCE [LARGE SCALE GENOMIC DNA]</scope>
    <source>
        <strain evidence="2 3">IMCC45268</strain>
    </source>
</reference>
<dbReference type="RefSeq" id="WP_407327808.1">
    <property type="nucleotide sequence ID" value="NZ_CP136865.1"/>
</dbReference>
<accession>A0ABZ0IC65</accession>
<protein>
    <submittedName>
        <fullName evidence="2">Nuclear transport factor 2 family protein</fullName>
    </submittedName>
</protein>
<dbReference type="InterPro" id="IPR037401">
    <property type="entry name" value="SnoaL-like"/>
</dbReference>
<sequence length="124" mass="13756">MNNLEICEALFSAFQDGDEEKVRSLCAPDLQGWQNDNPPMTLDKLVRFSMAVVDVVDNFRYEEAKRSATTTGFVEEHSVRGTLPDGSELDMRICVVADVQNGKVQELREYLDANAASGLIKALS</sequence>
<gene>
    <name evidence="2" type="ORF">R0137_00775</name>
</gene>
<dbReference type="Proteomes" id="UP001626549">
    <property type="component" value="Chromosome"/>
</dbReference>
<evidence type="ECO:0000313" key="2">
    <source>
        <dbReference type="EMBL" id="WOJ97122.1"/>
    </source>
</evidence>
<evidence type="ECO:0000259" key="1">
    <source>
        <dbReference type="Pfam" id="PF12680"/>
    </source>
</evidence>
<feature type="domain" description="SnoaL-like" evidence="1">
    <location>
        <begin position="8"/>
        <end position="106"/>
    </location>
</feature>
<organism evidence="2 3">
    <name type="scientific">Congregibacter brevis</name>
    <dbReference type="NCBI Taxonomy" id="3081201"/>
    <lineage>
        <taxon>Bacteria</taxon>
        <taxon>Pseudomonadati</taxon>
        <taxon>Pseudomonadota</taxon>
        <taxon>Gammaproteobacteria</taxon>
        <taxon>Cellvibrionales</taxon>
        <taxon>Halieaceae</taxon>
        <taxon>Congregibacter</taxon>
    </lineage>
</organism>
<proteinExistence type="predicted"/>
<dbReference type="SUPFAM" id="SSF54427">
    <property type="entry name" value="NTF2-like"/>
    <property type="match status" value="1"/>
</dbReference>
<evidence type="ECO:0000313" key="3">
    <source>
        <dbReference type="Proteomes" id="UP001626549"/>
    </source>
</evidence>
<name>A0ABZ0IC65_9GAMM</name>
<dbReference type="Pfam" id="PF12680">
    <property type="entry name" value="SnoaL_2"/>
    <property type="match status" value="1"/>
</dbReference>
<dbReference type="EMBL" id="CP136865">
    <property type="protein sequence ID" value="WOJ97122.1"/>
    <property type="molecule type" value="Genomic_DNA"/>
</dbReference>
<keyword evidence="3" id="KW-1185">Reference proteome</keyword>
<dbReference type="Gene3D" id="3.10.450.50">
    <property type="match status" value="1"/>
</dbReference>
<dbReference type="InterPro" id="IPR032710">
    <property type="entry name" value="NTF2-like_dom_sf"/>
</dbReference>